<dbReference type="Gene3D" id="3.40.50.2300">
    <property type="match status" value="1"/>
</dbReference>
<dbReference type="InterPro" id="IPR050595">
    <property type="entry name" value="Bact_response_regulator"/>
</dbReference>
<gene>
    <name evidence="4" type="ORF">NCF85_13520</name>
</gene>
<sequence>MDELHDNDGALPDTEPSVILVVEDEVLIRFVVADYLRECGFQILEAGNADEAVELLRTADLGIDLVFSDVHMPGTRDGFDLARWVQEHRPEIPVILTSGLARTAELSHHWRFGDEQQGG</sequence>
<dbReference type="SUPFAM" id="SSF52172">
    <property type="entry name" value="CheY-like"/>
    <property type="match status" value="1"/>
</dbReference>
<accession>A0ABY4U4Q2</accession>
<dbReference type="Proteomes" id="UP001056619">
    <property type="component" value="Chromosome"/>
</dbReference>
<keyword evidence="1 2" id="KW-0597">Phosphoprotein</keyword>
<organism evidence="4 5">
    <name type="scientific">Qipengyuania citrea</name>
    <dbReference type="NCBI Taxonomy" id="225971"/>
    <lineage>
        <taxon>Bacteria</taxon>
        <taxon>Pseudomonadati</taxon>
        <taxon>Pseudomonadota</taxon>
        <taxon>Alphaproteobacteria</taxon>
        <taxon>Sphingomonadales</taxon>
        <taxon>Erythrobacteraceae</taxon>
        <taxon>Qipengyuania</taxon>
    </lineage>
</organism>
<feature type="domain" description="Response regulatory" evidence="3">
    <location>
        <begin position="18"/>
        <end position="119"/>
    </location>
</feature>
<evidence type="ECO:0000313" key="5">
    <source>
        <dbReference type="Proteomes" id="UP001056619"/>
    </source>
</evidence>
<dbReference type="PANTHER" id="PTHR44591">
    <property type="entry name" value="STRESS RESPONSE REGULATOR PROTEIN 1"/>
    <property type="match status" value="1"/>
</dbReference>
<dbReference type="InterPro" id="IPR011006">
    <property type="entry name" value="CheY-like_superfamily"/>
</dbReference>
<dbReference type="SMART" id="SM00448">
    <property type="entry name" value="REC"/>
    <property type="match status" value="1"/>
</dbReference>
<proteinExistence type="predicted"/>
<keyword evidence="5" id="KW-1185">Reference proteome</keyword>
<dbReference type="EMBL" id="CP098494">
    <property type="protein sequence ID" value="USA61083.1"/>
    <property type="molecule type" value="Genomic_DNA"/>
</dbReference>
<evidence type="ECO:0000256" key="1">
    <source>
        <dbReference type="ARBA" id="ARBA00022553"/>
    </source>
</evidence>
<dbReference type="RefSeq" id="WP_196847440.1">
    <property type="nucleotide sequence ID" value="NZ_CP098494.1"/>
</dbReference>
<protein>
    <submittedName>
        <fullName evidence="4">Response regulator</fullName>
    </submittedName>
</protein>
<dbReference type="Pfam" id="PF00072">
    <property type="entry name" value="Response_reg"/>
    <property type="match status" value="1"/>
</dbReference>
<feature type="modified residue" description="4-aspartylphosphate" evidence="2">
    <location>
        <position position="69"/>
    </location>
</feature>
<reference evidence="4 5" key="1">
    <citation type="submission" date="2022-06" db="EMBL/GenBank/DDBJ databases">
        <authorList>
            <person name="Liu G."/>
        </authorList>
    </citation>
    <scope>NUCLEOTIDE SEQUENCE [LARGE SCALE GENOMIC DNA]</scope>
    <source>
        <strain evidence="4 5">E4</strain>
    </source>
</reference>
<evidence type="ECO:0000256" key="2">
    <source>
        <dbReference type="PROSITE-ProRule" id="PRU00169"/>
    </source>
</evidence>
<evidence type="ECO:0000313" key="4">
    <source>
        <dbReference type="EMBL" id="USA61083.1"/>
    </source>
</evidence>
<dbReference type="InterPro" id="IPR001789">
    <property type="entry name" value="Sig_transdc_resp-reg_receiver"/>
</dbReference>
<name>A0ABY4U4Q2_9SPHN</name>
<dbReference type="PANTHER" id="PTHR44591:SF3">
    <property type="entry name" value="RESPONSE REGULATORY DOMAIN-CONTAINING PROTEIN"/>
    <property type="match status" value="1"/>
</dbReference>
<dbReference type="PROSITE" id="PS50110">
    <property type="entry name" value="RESPONSE_REGULATORY"/>
    <property type="match status" value="1"/>
</dbReference>
<evidence type="ECO:0000259" key="3">
    <source>
        <dbReference type="PROSITE" id="PS50110"/>
    </source>
</evidence>